<evidence type="ECO:0000313" key="3">
    <source>
        <dbReference type="EMBL" id="EJK51185.1"/>
    </source>
</evidence>
<feature type="non-terminal residue" evidence="3">
    <location>
        <position position="1"/>
    </location>
</feature>
<comment type="caution">
    <text evidence="3">The sequence shown here is derived from an EMBL/GenBank/DDBJ whole genome shotgun (WGS) entry which is preliminary data.</text>
</comment>
<protein>
    <submittedName>
        <fullName evidence="3">Uncharacterized protein</fullName>
    </submittedName>
</protein>
<dbReference type="PANTHER" id="PTHR11102">
    <property type="entry name" value="SEL-1-LIKE PROTEIN"/>
    <property type="match status" value="1"/>
</dbReference>
<comment type="similarity">
    <text evidence="1">Belongs to the sel-1 family.</text>
</comment>
<organism evidence="3 4">
    <name type="scientific">Thalassiosira oceanica</name>
    <name type="common">Marine diatom</name>
    <dbReference type="NCBI Taxonomy" id="159749"/>
    <lineage>
        <taxon>Eukaryota</taxon>
        <taxon>Sar</taxon>
        <taxon>Stramenopiles</taxon>
        <taxon>Ochrophyta</taxon>
        <taxon>Bacillariophyta</taxon>
        <taxon>Coscinodiscophyceae</taxon>
        <taxon>Thalassiosirophycidae</taxon>
        <taxon>Thalassiosirales</taxon>
        <taxon>Thalassiosiraceae</taxon>
        <taxon>Thalassiosira</taxon>
    </lineage>
</organism>
<dbReference type="AlphaFoldDB" id="K0RDD5"/>
<dbReference type="Gene3D" id="1.25.40.10">
    <property type="entry name" value="Tetratricopeptide repeat domain"/>
    <property type="match status" value="1"/>
</dbReference>
<dbReference type="EMBL" id="AGNL01042072">
    <property type="protein sequence ID" value="EJK51185.1"/>
    <property type="molecule type" value="Genomic_DNA"/>
</dbReference>
<feature type="region of interest" description="Disordered" evidence="2">
    <location>
        <begin position="1"/>
        <end position="27"/>
    </location>
</feature>
<dbReference type="Pfam" id="PF08238">
    <property type="entry name" value="Sel1"/>
    <property type="match status" value="2"/>
</dbReference>
<dbReference type="InterPro" id="IPR011990">
    <property type="entry name" value="TPR-like_helical_dom_sf"/>
</dbReference>
<dbReference type="SMART" id="SM00671">
    <property type="entry name" value="SEL1"/>
    <property type="match status" value="3"/>
</dbReference>
<dbReference type="Proteomes" id="UP000266841">
    <property type="component" value="Unassembled WGS sequence"/>
</dbReference>
<proteinExistence type="inferred from homology"/>
<evidence type="ECO:0000256" key="1">
    <source>
        <dbReference type="ARBA" id="ARBA00038101"/>
    </source>
</evidence>
<dbReference type="PANTHER" id="PTHR11102:SF160">
    <property type="entry name" value="ERAD-ASSOCIATED E3 UBIQUITIN-PROTEIN LIGASE COMPONENT HRD3"/>
    <property type="match status" value="1"/>
</dbReference>
<dbReference type="SUPFAM" id="SSF81901">
    <property type="entry name" value="HCP-like"/>
    <property type="match status" value="1"/>
</dbReference>
<accession>K0RDD5</accession>
<evidence type="ECO:0000313" key="4">
    <source>
        <dbReference type="Proteomes" id="UP000266841"/>
    </source>
</evidence>
<evidence type="ECO:0000256" key="2">
    <source>
        <dbReference type="SAM" id="MobiDB-lite"/>
    </source>
</evidence>
<gene>
    <name evidence="3" type="ORF">THAOC_29665</name>
</gene>
<dbReference type="InterPro" id="IPR050767">
    <property type="entry name" value="Sel1_AlgK"/>
</dbReference>
<dbReference type="InterPro" id="IPR006597">
    <property type="entry name" value="Sel1-like"/>
</dbReference>
<keyword evidence="4" id="KW-1185">Reference proteome</keyword>
<name>K0RDD5_THAOC</name>
<dbReference type="eggNOG" id="KOG1550">
    <property type="taxonomic scope" value="Eukaryota"/>
</dbReference>
<sequence length="316" mass="35428">YTASANQGRRTGGQPHWVRTGRDRQERRGLGRQVGRLVGARRRLGSVGCSEERPSPEEGGLWRPYENHNESRIARRVPHSPLIHTFTRADPAKRLYPFTASLWLCQTKTMKICGACKKELPKESFSGRQTPAPQSDEASLEMIQKRVKVNDPKAMHDLGMKYRNGGLGLEKDLPRAVELFERAAEYGSKDAHYDLGCLFNERTDEEGIGKDMSRAVEHFELAAKQGHHGARHNLGVYEANSGNYGLALKHFMISAKLGDTDSLANIKSMYTEGLASKAVYAEALRGYHEAMIEMSSPERDEAKVRIIYLESLGLWS</sequence>
<dbReference type="OrthoDB" id="40126at2759"/>
<reference evidence="3 4" key="1">
    <citation type="journal article" date="2012" name="Genome Biol.">
        <title>Genome and low-iron response of an oceanic diatom adapted to chronic iron limitation.</title>
        <authorList>
            <person name="Lommer M."/>
            <person name="Specht M."/>
            <person name="Roy A.S."/>
            <person name="Kraemer L."/>
            <person name="Andreson R."/>
            <person name="Gutowska M.A."/>
            <person name="Wolf J."/>
            <person name="Bergner S.V."/>
            <person name="Schilhabel M.B."/>
            <person name="Klostermeier U.C."/>
            <person name="Beiko R.G."/>
            <person name="Rosenstiel P."/>
            <person name="Hippler M."/>
            <person name="Laroche J."/>
        </authorList>
    </citation>
    <scope>NUCLEOTIDE SEQUENCE [LARGE SCALE GENOMIC DNA]</scope>
    <source>
        <strain evidence="3 4">CCMP1005</strain>
    </source>
</reference>